<evidence type="ECO:0000256" key="3">
    <source>
        <dbReference type="ARBA" id="ARBA00005300"/>
    </source>
</evidence>
<feature type="region of interest" description="Disordered" evidence="11">
    <location>
        <begin position="67"/>
        <end position="86"/>
    </location>
</feature>
<reference key="2">
    <citation type="submission" date="2011-08" db="EMBL/GenBank/DDBJ databases">
        <title>Genome sequence of Naumovozyma castellii.</title>
        <authorList>
            <person name="Gordon J.L."/>
            <person name="Armisen D."/>
            <person name="Proux-Wera E."/>
            <person name="OhEigeartaigh S.S."/>
            <person name="Byrne K.P."/>
            <person name="Wolfe K.H."/>
        </authorList>
    </citation>
    <scope>NUCLEOTIDE SEQUENCE</scope>
    <source>
        <strain>Type strain:CBS 4309</strain>
    </source>
</reference>
<evidence type="ECO:0000256" key="8">
    <source>
        <dbReference type="ARBA" id="ARBA00022801"/>
    </source>
</evidence>
<dbReference type="Proteomes" id="UP000001640">
    <property type="component" value="Chromosome 3"/>
</dbReference>
<comment type="function">
    <text evidence="10">Endonuclease that specifically degrades the RNA of RNA-DNA hybrids.</text>
</comment>
<dbReference type="AlphaFoldDB" id="G0VC66"/>
<feature type="domain" description="RNase H type-1" evidence="12">
    <location>
        <begin position="198"/>
        <end position="360"/>
    </location>
</feature>
<dbReference type="InterPro" id="IPR037056">
    <property type="entry name" value="RNase_H1_N_sf"/>
</dbReference>
<dbReference type="Gene3D" id="3.30.420.10">
    <property type="entry name" value="Ribonuclease H-like superfamily/Ribonuclease H"/>
    <property type="match status" value="1"/>
</dbReference>
<dbReference type="FunFam" id="3.40.970.10:FF:000001">
    <property type="entry name" value="Ribonuclease H1"/>
    <property type="match status" value="1"/>
</dbReference>
<evidence type="ECO:0000256" key="5">
    <source>
        <dbReference type="ARBA" id="ARBA00022722"/>
    </source>
</evidence>
<dbReference type="InterPro" id="IPR002156">
    <property type="entry name" value="RNaseH_domain"/>
</dbReference>
<dbReference type="GO" id="GO:0003676">
    <property type="term" value="F:nucleic acid binding"/>
    <property type="evidence" value="ECO:0007669"/>
    <property type="project" value="UniProtKB-UniRule"/>
</dbReference>
<keyword evidence="14" id="KW-1185">Reference proteome</keyword>
<evidence type="ECO:0000256" key="9">
    <source>
        <dbReference type="ARBA" id="ARBA00022842"/>
    </source>
</evidence>
<organism evidence="13 14">
    <name type="scientific">Naumovozyma castellii</name>
    <name type="common">Yeast</name>
    <name type="synonym">Saccharomyces castellii</name>
    <dbReference type="NCBI Taxonomy" id="27288"/>
    <lineage>
        <taxon>Eukaryota</taxon>
        <taxon>Fungi</taxon>
        <taxon>Dikarya</taxon>
        <taxon>Ascomycota</taxon>
        <taxon>Saccharomycotina</taxon>
        <taxon>Saccharomycetes</taxon>
        <taxon>Saccharomycetales</taxon>
        <taxon>Saccharomycetaceae</taxon>
        <taxon>Naumovozyma</taxon>
    </lineage>
</organism>
<dbReference type="OMA" id="SINCMET"/>
<keyword evidence="9 10" id="KW-0460">Magnesium</keyword>
<dbReference type="RefSeq" id="XP_003675442.1">
    <property type="nucleotide sequence ID" value="XM_003675394.1"/>
</dbReference>
<comment type="similarity">
    <text evidence="3 10">Belongs to the RNase H family.</text>
</comment>
<dbReference type="GO" id="GO:0004523">
    <property type="term" value="F:RNA-DNA hybrid ribonuclease activity"/>
    <property type="evidence" value="ECO:0007669"/>
    <property type="project" value="UniProtKB-UniRule"/>
</dbReference>
<dbReference type="PANTHER" id="PTHR10642:SF26">
    <property type="entry name" value="RIBONUCLEASE H1"/>
    <property type="match status" value="1"/>
</dbReference>
<dbReference type="GO" id="GO:0043137">
    <property type="term" value="P:DNA replication, removal of RNA primer"/>
    <property type="evidence" value="ECO:0007669"/>
    <property type="project" value="TreeGrafter"/>
</dbReference>
<dbReference type="FunCoup" id="G0VC66">
    <property type="interactions" value="280"/>
</dbReference>
<reference evidence="13 14" key="1">
    <citation type="journal article" date="2011" name="Proc. Natl. Acad. Sci. U.S.A.">
        <title>Evolutionary erosion of yeast sex chromosomes by mating-type switching accidents.</title>
        <authorList>
            <person name="Gordon J.L."/>
            <person name="Armisen D."/>
            <person name="Proux-Wera E."/>
            <person name="Oheigeartaigh S.S."/>
            <person name="Byrne K.P."/>
            <person name="Wolfe K.H."/>
        </authorList>
    </citation>
    <scope>NUCLEOTIDE SEQUENCE [LARGE SCALE GENOMIC DNA]</scope>
    <source>
        <strain evidence="14">ATCC 76901 / BCRC 22586 / CBS 4309 / NBRC 1992 / NRRL Y-12630</strain>
    </source>
</reference>
<dbReference type="PANTHER" id="PTHR10642">
    <property type="entry name" value="RIBONUCLEASE H1"/>
    <property type="match status" value="1"/>
</dbReference>
<dbReference type="Pfam" id="PF00075">
    <property type="entry name" value="RNase_H"/>
    <property type="match status" value="1"/>
</dbReference>
<evidence type="ECO:0000313" key="14">
    <source>
        <dbReference type="Proteomes" id="UP000001640"/>
    </source>
</evidence>
<keyword evidence="7 10" id="KW-0255">Endonuclease</keyword>
<dbReference type="InterPro" id="IPR017067">
    <property type="entry name" value="RNase_H1_euk"/>
</dbReference>
<dbReference type="Gene3D" id="3.40.970.10">
    <property type="entry name" value="Ribonuclease H1, N-terminal domain"/>
    <property type="match status" value="2"/>
</dbReference>
<dbReference type="SUPFAM" id="SSF53098">
    <property type="entry name" value="Ribonuclease H-like"/>
    <property type="match status" value="1"/>
</dbReference>
<evidence type="ECO:0000256" key="7">
    <source>
        <dbReference type="ARBA" id="ARBA00022759"/>
    </source>
</evidence>
<evidence type="ECO:0000256" key="4">
    <source>
        <dbReference type="ARBA" id="ARBA00012180"/>
    </source>
</evidence>
<keyword evidence="6 10" id="KW-0479">Metal-binding</keyword>
<dbReference type="HOGENOM" id="CLU_030894_0_0_1"/>
<evidence type="ECO:0000256" key="11">
    <source>
        <dbReference type="SAM" id="MobiDB-lite"/>
    </source>
</evidence>
<dbReference type="CDD" id="cd09280">
    <property type="entry name" value="RNase_HI_eukaryote_like"/>
    <property type="match status" value="1"/>
</dbReference>
<feature type="compositionally biased region" description="Low complexity" evidence="11">
    <location>
        <begin position="76"/>
        <end position="86"/>
    </location>
</feature>
<dbReference type="InterPro" id="IPR009027">
    <property type="entry name" value="Ribosomal_bL9/RNase_H1_N"/>
</dbReference>
<dbReference type="SUPFAM" id="SSF55658">
    <property type="entry name" value="L9 N-domain-like"/>
    <property type="match status" value="2"/>
</dbReference>
<dbReference type="EMBL" id="HE576754">
    <property type="protein sequence ID" value="CCC69075.1"/>
    <property type="molecule type" value="Genomic_DNA"/>
</dbReference>
<comment type="cofactor">
    <cofactor evidence="2 10">
        <name>Mg(2+)</name>
        <dbReference type="ChEBI" id="CHEBI:18420"/>
    </cofactor>
</comment>
<dbReference type="PROSITE" id="PS50879">
    <property type="entry name" value="RNASE_H_1"/>
    <property type="match status" value="1"/>
</dbReference>
<dbReference type="OrthoDB" id="407198at2759"/>
<dbReference type="InterPro" id="IPR050092">
    <property type="entry name" value="RNase_H"/>
</dbReference>
<dbReference type="EC" id="3.1.26.4" evidence="4 10"/>
<dbReference type="KEGG" id="ncs:NCAS_0C00850"/>
<dbReference type="STRING" id="1064592.G0VC66"/>
<evidence type="ECO:0000256" key="10">
    <source>
        <dbReference type="PIRNR" id="PIRNR036852"/>
    </source>
</evidence>
<proteinExistence type="inferred from homology"/>
<dbReference type="InterPro" id="IPR036397">
    <property type="entry name" value="RNaseH_sf"/>
</dbReference>
<dbReference type="InterPro" id="IPR012337">
    <property type="entry name" value="RNaseH-like_sf"/>
</dbReference>
<accession>G0VC66</accession>
<evidence type="ECO:0000256" key="6">
    <source>
        <dbReference type="ARBA" id="ARBA00022723"/>
    </source>
</evidence>
<dbReference type="InParanoid" id="G0VC66"/>
<evidence type="ECO:0000259" key="12">
    <source>
        <dbReference type="PROSITE" id="PS50879"/>
    </source>
</evidence>
<keyword evidence="5 10" id="KW-0540">Nuclease</keyword>
<sequence length="362" mass="39695">MAKKGGYYAVQSGRQEGVYSNWNDCKSQVNGYSGATYKRFDTYAEAQAFSNSSGGYSGSALSSSNTSYGTSGGSGSRSSSSSYSESYSTPSYDPIPTYSTPSFSSASKRAPAGKVEKYYSVKSNNPDISSKLFTNWDECKEYVNGQRGLSFKKFDDKVSATSFMKGDTSQVDYDHIGMNSNTFKSTYQIPRPSTSTKYSEKSNIYCDGSALSNGTLSPRAGYGVYFPNEPEKNISARVKSGNQTNNRAEMLAVSEALNTVWTNLSVEGKKVNYQIKTDSEYTAKLLNDRYGSYSKEELKDLPNGDLVVPLVEKFAQVKQYYEVNKDLFDNGGDFKIEWVKGHAGEPGNEIADELARQGASKD</sequence>
<gene>
    <name evidence="13" type="primary">NCAS0C00850</name>
    <name evidence="13" type="ordered locus">NCAS_0C00850</name>
</gene>
<dbReference type="Pfam" id="PF01693">
    <property type="entry name" value="Cauli_VI"/>
    <property type="match status" value="2"/>
</dbReference>
<name>G0VC66_NAUCA</name>
<evidence type="ECO:0000256" key="1">
    <source>
        <dbReference type="ARBA" id="ARBA00000077"/>
    </source>
</evidence>
<dbReference type="InterPro" id="IPR011320">
    <property type="entry name" value="RNase_H1_N"/>
</dbReference>
<keyword evidence="8 10" id="KW-0378">Hydrolase</keyword>
<evidence type="ECO:0000313" key="13">
    <source>
        <dbReference type="EMBL" id="CCC69075.1"/>
    </source>
</evidence>
<dbReference type="GeneID" id="96902659"/>
<dbReference type="PIRSF" id="PIRSF036852">
    <property type="entry name" value="Ribonuclease_H1_euk"/>
    <property type="match status" value="1"/>
</dbReference>
<protein>
    <recommendedName>
        <fullName evidence="4 10">Ribonuclease H</fullName>
        <shortName evidence="10">RNase H</shortName>
        <ecNumber evidence="4 10">3.1.26.4</ecNumber>
    </recommendedName>
</protein>
<dbReference type="GO" id="GO:0000287">
    <property type="term" value="F:magnesium ion binding"/>
    <property type="evidence" value="ECO:0007669"/>
    <property type="project" value="UniProtKB-UniRule"/>
</dbReference>
<evidence type="ECO:0000256" key="2">
    <source>
        <dbReference type="ARBA" id="ARBA00001946"/>
    </source>
</evidence>
<comment type="catalytic activity">
    <reaction evidence="1 10">
        <text>Endonucleolytic cleavage to 5'-phosphomonoester.</text>
        <dbReference type="EC" id="3.1.26.4"/>
    </reaction>
</comment>
<dbReference type="eggNOG" id="KOG3752">
    <property type="taxonomic scope" value="Eukaryota"/>
</dbReference>